<protein>
    <submittedName>
        <fullName evidence="1">Uncharacterized protein</fullName>
    </submittedName>
</protein>
<dbReference type="Gramene" id="mRNA:HanXRQr2_Chr04g0140551">
    <property type="protein sequence ID" value="mRNA:HanXRQr2_Chr04g0140551"/>
    <property type="gene ID" value="HanXRQr2_Chr04g0140551"/>
</dbReference>
<gene>
    <name evidence="1" type="ORF">HanXRQr2_Chr04g0140551</name>
</gene>
<dbReference type="Proteomes" id="UP000215914">
    <property type="component" value="Unassembled WGS sequence"/>
</dbReference>
<keyword evidence="2" id="KW-1185">Reference proteome</keyword>
<organism evidence="1 2">
    <name type="scientific">Helianthus annuus</name>
    <name type="common">Common sunflower</name>
    <dbReference type="NCBI Taxonomy" id="4232"/>
    <lineage>
        <taxon>Eukaryota</taxon>
        <taxon>Viridiplantae</taxon>
        <taxon>Streptophyta</taxon>
        <taxon>Embryophyta</taxon>
        <taxon>Tracheophyta</taxon>
        <taxon>Spermatophyta</taxon>
        <taxon>Magnoliopsida</taxon>
        <taxon>eudicotyledons</taxon>
        <taxon>Gunneridae</taxon>
        <taxon>Pentapetalae</taxon>
        <taxon>asterids</taxon>
        <taxon>campanulids</taxon>
        <taxon>Asterales</taxon>
        <taxon>Asteraceae</taxon>
        <taxon>Asteroideae</taxon>
        <taxon>Heliantheae alliance</taxon>
        <taxon>Heliantheae</taxon>
        <taxon>Helianthus</taxon>
    </lineage>
</organism>
<dbReference type="EMBL" id="MNCJ02000319">
    <property type="protein sequence ID" value="KAF5808014.1"/>
    <property type="molecule type" value="Genomic_DNA"/>
</dbReference>
<proteinExistence type="predicted"/>
<reference evidence="1" key="1">
    <citation type="journal article" date="2017" name="Nature">
        <title>The sunflower genome provides insights into oil metabolism, flowering and Asterid evolution.</title>
        <authorList>
            <person name="Badouin H."/>
            <person name="Gouzy J."/>
            <person name="Grassa C.J."/>
            <person name="Murat F."/>
            <person name="Staton S.E."/>
            <person name="Cottret L."/>
            <person name="Lelandais-Briere C."/>
            <person name="Owens G.L."/>
            <person name="Carrere S."/>
            <person name="Mayjonade B."/>
            <person name="Legrand L."/>
            <person name="Gill N."/>
            <person name="Kane N.C."/>
            <person name="Bowers J.E."/>
            <person name="Hubner S."/>
            <person name="Bellec A."/>
            <person name="Berard A."/>
            <person name="Berges H."/>
            <person name="Blanchet N."/>
            <person name="Boniface M.C."/>
            <person name="Brunel D."/>
            <person name="Catrice O."/>
            <person name="Chaidir N."/>
            <person name="Claudel C."/>
            <person name="Donnadieu C."/>
            <person name="Faraut T."/>
            <person name="Fievet G."/>
            <person name="Helmstetter N."/>
            <person name="King M."/>
            <person name="Knapp S.J."/>
            <person name="Lai Z."/>
            <person name="Le Paslier M.C."/>
            <person name="Lippi Y."/>
            <person name="Lorenzon L."/>
            <person name="Mandel J.R."/>
            <person name="Marage G."/>
            <person name="Marchand G."/>
            <person name="Marquand E."/>
            <person name="Bret-Mestries E."/>
            <person name="Morien E."/>
            <person name="Nambeesan S."/>
            <person name="Nguyen T."/>
            <person name="Pegot-Espagnet P."/>
            <person name="Pouilly N."/>
            <person name="Raftis F."/>
            <person name="Sallet E."/>
            <person name="Schiex T."/>
            <person name="Thomas J."/>
            <person name="Vandecasteele C."/>
            <person name="Vares D."/>
            <person name="Vear F."/>
            <person name="Vautrin S."/>
            <person name="Crespi M."/>
            <person name="Mangin B."/>
            <person name="Burke J.M."/>
            <person name="Salse J."/>
            <person name="Munos S."/>
            <person name="Vincourt P."/>
            <person name="Rieseberg L.H."/>
            <person name="Langlade N.B."/>
        </authorList>
    </citation>
    <scope>NUCLEOTIDE SEQUENCE</scope>
    <source>
        <tissue evidence="1">Leaves</tissue>
    </source>
</reference>
<name>A0A9K3J385_HELAN</name>
<comment type="caution">
    <text evidence="1">The sequence shown here is derived from an EMBL/GenBank/DDBJ whole genome shotgun (WGS) entry which is preliminary data.</text>
</comment>
<sequence length="130" mass="15485">MIEQIGSLSENSCCQCTYQEVSCIQVCSSIFQHLHRIFVAAKHCHMQRNPTLNHSCVSDQEQTQPVTSPHLCDLFWLPCEQLLNYMHLENPHFESHTNRVTYKINWESIVKLYQFFIFNKNDYQMIKDNW</sequence>
<accession>A0A9K3J385</accession>
<dbReference type="AlphaFoldDB" id="A0A9K3J385"/>
<evidence type="ECO:0000313" key="1">
    <source>
        <dbReference type="EMBL" id="KAF5808014.1"/>
    </source>
</evidence>
<evidence type="ECO:0000313" key="2">
    <source>
        <dbReference type="Proteomes" id="UP000215914"/>
    </source>
</evidence>
<reference evidence="1" key="2">
    <citation type="submission" date="2020-06" db="EMBL/GenBank/DDBJ databases">
        <title>Helianthus annuus Genome sequencing and assembly Release 2.</title>
        <authorList>
            <person name="Gouzy J."/>
            <person name="Langlade N."/>
            <person name="Munos S."/>
        </authorList>
    </citation>
    <scope>NUCLEOTIDE SEQUENCE</scope>
    <source>
        <tissue evidence="1">Leaves</tissue>
    </source>
</reference>